<feature type="domain" description="Protein kinase" evidence="6">
    <location>
        <begin position="14"/>
        <end position="283"/>
    </location>
</feature>
<dbReference type="Gene3D" id="1.25.40.10">
    <property type="entry name" value="Tetratricopeptide repeat domain"/>
    <property type="match status" value="2"/>
</dbReference>
<dbReference type="SMART" id="SM00671">
    <property type="entry name" value="SEL1"/>
    <property type="match status" value="6"/>
</dbReference>
<dbReference type="InterPro" id="IPR001245">
    <property type="entry name" value="Ser-Thr/Tyr_kinase_cat_dom"/>
</dbReference>
<name>A0ABR2J1J2_9EUKA</name>
<dbReference type="CDD" id="cd13999">
    <property type="entry name" value="STKc_MAP3K-like"/>
    <property type="match status" value="1"/>
</dbReference>
<protein>
    <recommendedName>
        <fullName evidence="6">Protein kinase domain-containing protein</fullName>
    </recommendedName>
</protein>
<dbReference type="PROSITE" id="PS00107">
    <property type="entry name" value="PROTEIN_KINASE_ATP"/>
    <property type="match status" value="1"/>
</dbReference>
<keyword evidence="1" id="KW-0418">Kinase</keyword>
<comment type="caution">
    <text evidence="7">The sequence shown here is derived from an EMBL/GenBank/DDBJ whole genome shotgun (WGS) entry which is preliminary data.</text>
</comment>
<dbReference type="InterPro" id="IPR052945">
    <property type="entry name" value="Mitotic_Regulator"/>
</dbReference>
<keyword evidence="8" id="KW-1185">Reference proteome</keyword>
<dbReference type="Proteomes" id="UP001470230">
    <property type="component" value="Unassembled WGS sequence"/>
</dbReference>
<dbReference type="Pfam" id="PF08238">
    <property type="entry name" value="Sel1"/>
    <property type="match status" value="6"/>
</dbReference>
<keyword evidence="3 4" id="KW-0067">ATP-binding</keyword>
<organism evidence="7 8">
    <name type="scientific">Tritrichomonas musculus</name>
    <dbReference type="NCBI Taxonomy" id="1915356"/>
    <lineage>
        <taxon>Eukaryota</taxon>
        <taxon>Metamonada</taxon>
        <taxon>Parabasalia</taxon>
        <taxon>Tritrichomonadida</taxon>
        <taxon>Tritrichomonadidae</taxon>
        <taxon>Tritrichomonas</taxon>
    </lineage>
</organism>
<dbReference type="SUPFAM" id="SSF56112">
    <property type="entry name" value="Protein kinase-like (PK-like)"/>
    <property type="match status" value="1"/>
</dbReference>
<gene>
    <name evidence="7" type="ORF">M9Y10_007509</name>
</gene>
<proteinExistence type="predicted"/>
<dbReference type="PROSITE" id="PS50011">
    <property type="entry name" value="PROTEIN_KINASE_DOM"/>
    <property type="match status" value="1"/>
</dbReference>
<dbReference type="PROSITE" id="PS00108">
    <property type="entry name" value="PROTEIN_KINASE_ST"/>
    <property type="match status" value="1"/>
</dbReference>
<evidence type="ECO:0000313" key="7">
    <source>
        <dbReference type="EMBL" id="KAK8871768.1"/>
    </source>
</evidence>
<dbReference type="SMART" id="SM00220">
    <property type="entry name" value="S_TKc"/>
    <property type="match status" value="1"/>
</dbReference>
<dbReference type="InterPro" id="IPR008271">
    <property type="entry name" value="Ser/Thr_kinase_AS"/>
</dbReference>
<dbReference type="InterPro" id="IPR011009">
    <property type="entry name" value="Kinase-like_dom_sf"/>
</dbReference>
<dbReference type="Pfam" id="PF00069">
    <property type="entry name" value="Pkinase"/>
    <property type="match status" value="1"/>
</dbReference>
<keyword evidence="1" id="KW-0723">Serine/threonine-protein kinase</keyword>
<reference evidence="7 8" key="1">
    <citation type="submission" date="2024-04" db="EMBL/GenBank/DDBJ databases">
        <title>Tritrichomonas musculus Genome.</title>
        <authorList>
            <person name="Alves-Ferreira E."/>
            <person name="Grigg M."/>
            <person name="Lorenzi H."/>
            <person name="Galac M."/>
        </authorList>
    </citation>
    <scope>NUCLEOTIDE SEQUENCE [LARGE SCALE GENOMIC DNA]</scope>
    <source>
        <strain evidence="7 8">EAF2021</strain>
    </source>
</reference>
<dbReference type="InterPro" id="IPR011990">
    <property type="entry name" value="TPR-like_helical_dom_sf"/>
</dbReference>
<dbReference type="PANTHER" id="PTHR43628:SF1">
    <property type="entry name" value="CHITIN SYNTHASE REGULATORY FACTOR 2-RELATED"/>
    <property type="match status" value="1"/>
</dbReference>
<feature type="coiled-coil region" evidence="5">
    <location>
        <begin position="315"/>
        <end position="356"/>
    </location>
</feature>
<keyword evidence="2 4" id="KW-0547">Nucleotide-binding</keyword>
<evidence type="ECO:0000256" key="1">
    <source>
        <dbReference type="ARBA" id="ARBA00022527"/>
    </source>
</evidence>
<sequence length="621" mass="69634">MELEGVFFNSTDYELQKKKLGEGAFGTVYVAKNLIDKQLYAAKLIHSPEGMSGHQQMLFLRESLTLNKLNHPSIVNPFVLLQPAIITEFLPHGSLKDNLDKEKKSIADSDWTATKKYIMLLGIADAMRYLHAHGIIHRDLKPENILVDEDYYPRVCDFGLSRCFSDSLTKSQNLTMTGEIGTPLYMAPELLRGEDVYSASVDVYAFSILAYEIVTGDEPFSELGEKISPFGFAHKVINGHRPKFGGGVSKKMKNLLTRCWSDDPKSRPSFEEIFSELSDMSIIEETVDEEEVQAFLDMLEDAKKSDSETDSKDEVFNLRRSMKKISKEKESLTKKLSKLKKALKKLEDEVTSFKASQDDFIDALHSLHGSKNEKNYSRALASLHKSSDGGSLNASYLLGLLYESGEGVVQDFEKAKKYYEKSAEQGNSHGYNRIGFCYKLGLGTETDYRKAFEYYKKAADLGNMYSTHNLAVCYEQGRGVKQDYSKAVELYKKGSELGNANSMCNLGDCYEKGRGVEKDYSKAVELYKKGSELGNPSSLNCLGICYEKGRGVKQDYSKAVEYYQKSADLGNSGGLYDLADCYEFGRGVKKDLSKAIECYKKAADLGDEDAVNAIIRLQEKE</sequence>
<dbReference type="PANTHER" id="PTHR43628">
    <property type="entry name" value="ACTIVATOR OF C KINASE PROTEIN 1-RELATED"/>
    <property type="match status" value="1"/>
</dbReference>
<dbReference type="Gene3D" id="1.10.510.10">
    <property type="entry name" value="Transferase(Phosphotransferase) domain 1"/>
    <property type="match status" value="1"/>
</dbReference>
<evidence type="ECO:0000259" key="6">
    <source>
        <dbReference type="PROSITE" id="PS50011"/>
    </source>
</evidence>
<dbReference type="InterPro" id="IPR000719">
    <property type="entry name" value="Prot_kinase_dom"/>
</dbReference>
<accession>A0ABR2J1J2</accession>
<evidence type="ECO:0000256" key="5">
    <source>
        <dbReference type="SAM" id="Coils"/>
    </source>
</evidence>
<evidence type="ECO:0000256" key="2">
    <source>
        <dbReference type="ARBA" id="ARBA00022741"/>
    </source>
</evidence>
<feature type="binding site" evidence="4">
    <location>
        <position position="43"/>
    </location>
    <ligand>
        <name>ATP</name>
        <dbReference type="ChEBI" id="CHEBI:30616"/>
    </ligand>
</feature>
<evidence type="ECO:0000256" key="3">
    <source>
        <dbReference type="ARBA" id="ARBA00022840"/>
    </source>
</evidence>
<keyword evidence="1" id="KW-0808">Transferase</keyword>
<dbReference type="InterPro" id="IPR006597">
    <property type="entry name" value="Sel1-like"/>
</dbReference>
<evidence type="ECO:0000256" key="4">
    <source>
        <dbReference type="PROSITE-ProRule" id="PRU10141"/>
    </source>
</evidence>
<keyword evidence="5" id="KW-0175">Coiled coil</keyword>
<evidence type="ECO:0000313" key="8">
    <source>
        <dbReference type="Proteomes" id="UP001470230"/>
    </source>
</evidence>
<dbReference type="SUPFAM" id="SSF81901">
    <property type="entry name" value="HCP-like"/>
    <property type="match status" value="2"/>
</dbReference>
<dbReference type="EMBL" id="JAPFFF010000013">
    <property type="protein sequence ID" value="KAK8871768.1"/>
    <property type="molecule type" value="Genomic_DNA"/>
</dbReference>
<dbReference type="InterPro" id="IPR017441">
    <property type="entry name" value="Protein_kinase_ATP_BS"/>
</dbReference>
<dbReference type="PRINTS" id="PR00109">
    <property type="entry name" value="TYRKINASE"/>
</dbReference>